<dbReference type="Gene3D" id="1.10.260.40">
    <property type="entry name" value="lambda repressor-like DNA-binding domains"/>
    <property type="match status" value="1"/>
</dbReference>
<dbReference type="SMART" id="SM00354">
    <property type="entry name" value="HTH_LACI"/>
    <property type="match status" value="1"/>
</dbReference>
<evidence type="ECO:0000313" key="5">
    <source>
        <dbReference type="EMBL" id="QIZ77495.1"/>
    </source>
</evidence>
<dbReference type="PANTHER" id="PTHR30146">
    <property type="entry name" value="LACI-RELATED TRANSCRIPTIONAL REPRESSOR"/>
    <property type="match status" value="1"/>
</dbReference>
<dbReference type="InterPro" id="IPR010982">
    <property type="entry name" value="Lambda_DNA-bd_dom_sf"/>
</dbReference>
<keyword evidence="3" id="KW-0804">Transcription</keyword>
<dbReference type="SUPFAM" id="SSF53822">
    <property type="entry name" value="Periplasmic binding protein-like I"/>
    <property type="match status" value="1"/>
</dbReference>
<sequence length="343" mass="37349">MRPPIKKSIKLDDVASLAGVSPSTVSLYVRRPDKVSANTGTKIQQAIDELGYVHNKIASQLTGGRSQSMALLVPSIANIAFSEAIQQIEKQLSQANYTLSIATYDHDLDKEEEQIRSILAWKPAAIAITGATHKPNTIKMLKASGIPVVQMFQVDRGDFTAQVGINHTKAGYAAADYLLETGCKKPAYFSTRLEDDVRAKKRCNGFIAALEEHNIEPVVVDIAGNENIYAATRPALLRAMVANRGIDGIFASNDSIATALLMEANDKGIKVPEQLSILGFGDFPYSGYLSPVSLSSMSLHAKQVARHSAEMMLRMAQDESYEGERIDVGFEIIPRQSTRLPAI</sequence>
<evidence type="ECO:0000256" key="2">
    <source>
        <dbReference type="ARBA" id="ARBA00023125"/>
    </source>
</evidence>
<feature type="domain" description="HTH lacI-type" evidence="4">
    <location>
        <begin position="9"/>
        <end position="63"/>
    </location>
</feature>
<dbReference type="Proteomes" id="UP000501602">
    <property type="component" value="Chromosome"/>
</dbReference>
<gene>
    <name evidence="5" type="ORF">HER31_11710</name>
</gene>
<dbReference type="GO" id="GO:0003700">
    <property type="term" value="F:DNA-binding transcription factor activity"/>
    <property type="evidence" value="ECO:0007669"/>
    <property type="project" value="TreeGrafter"/>
</dbReference>
<dbReference type="InterPro" id="IPR046335">
    <property type="entry name" value="LacI/GalR-like_sensor"/>
</dbReference>
<dbReference type="InterPro" id="IPR000843">
    <property type="entry name" value="HTH_LacI"/>
</dbReference>
<protein>
    <submittedName>
        <fullName evidence="5">LacI family transcriptional regulator</fullName>
    </submittedName>
</protein>
<dbReference type="Gene3D" id="3.40.50.2300">
    <property type="match status" value="2"/>
</dbReference>
<dbReference type="AlphaFoldDB" id="A0A6H1UEH5"/>
<dbReference type="GO" id="GO:0000976">
    <property type="term" value="F:transcription cis-regulatory region binding"/>
    <property type="evidence" value="ECO:0007669"/>
    <property type="project" value="TreeGrafter"/>
</dbReference>
<keyword evidence="6" id="KW-1185">Reference proteome</keyword>
<accession>A0A6H1UEH5</accession>
<evidence type="ECO:0000313" key="6">
    <source>
        <dbReference type="Proteomes" id="UP000501602"/>
    </source>
</evidence>
<dbReference type="PANTHER" id="PTHR30146:SF33">
    <property type="entry name" value="TRANSCRIPTIONAL REGULATOR"/>
    <property type="match status" value="1"/>
</dbReference>
<dbReference type="SUPFAM" id="SSF47413">
    <property type="entry name" value="lambda repressor-like DNA-binding domains"/>
    <property type="match status" value="1"/>
</dbReference>
<proteinExistence type="predicted"/>
<keyword evidence="1" id="KW-0805">Transcription regulation</keyword>
<dbReference type="Pfam" id="PF13377">
    <property type="entry name" value="Peripla_BP_3"/>
    <property type="match status" value="1"/>
</dbReference>
<dbReference type="PROSITE" id="PS50932">
    <property type="entry name" value="HTH_LACI_2"/>
    <property type="match status" value="1"/>
</dbReference>
<organism evidence="5 6">
    <name type="scientific">Ferrimonas lipolytica</name>
    <dbReference type="NCBI Taxonomy" id="2724191"/>
    <lineage>
        <taxon>Bacteria</taxon>
        <taxon>Pseudomonadati</taxon>
        <taxon>Pseudomonadota</taxon>
        <taxon>Gammaproteobacteria</taxon>
        <taxon>Alteromonadales</taxon>
        <taxon>Ferrimonadaceae</taxon>
        <taxon>Ferrimonas</taxon>
    </lineage>
</organism>
<reference evidence="5 6" key="1">
    <citation type="submission" date="2020-04" db="EMBL/GenBank/DDBJ databases">
        <title>Ferrimonas sp. S7 isolated from sea water.</title>
        <authorList>
            <person name="Bae S.S."/>
            <person name="Baek K."/>
        </authorList>
    </citation>
    <scope>NUCLEOTIDE SEQUENCE [LARGE SCALE GENOMIC DNA]</scope>
    <source>
        <strain evidence="5 6">S7</strain>
    </source>
</reference>
<evidence type="ECO:0000256" key="3">
    <source>
        <dbReference type="ARBA" id="ARBA00023163"/>
    </source>
</evidence>
<dbReference type="PROSITE" id="PS00356">
    <property type="entry name" value="HTH_LACI_1"/>
    <property type="match status" value="1"/>
</dbReference>
<evidence type="ECO:0000256" key="1">
    <source>
        <dbReference type="ARBA" id="ARBA00023015"/>
    </source>
</evidence>
<dbReference type="CDD" id="cd01575">
    <property type="entry name" value="PBP1_GntR"/>
    <property type="match status" value="1"/>
</dbReference>
<dbReference type="EMBL" id="CP051180">
    <property type="protein sequence ID" value="QIZ77495.1"/>
    <property type="molecule type" value="Genomic_DNA"/>
</dbReference>
<dbReference type="CDD" id="cd01392">
    <property type="entry name" value="HTH_LacI"/>
    <property type="match status" value="1"/>
</dbReference>
<keyword evidence="2" id="KW-0238">DNA-binding</keyword>
<dbReference type="RefSeq" id="WP_168660755.1">
    <property type="nucleotide sequence ID" value="NZ_CP051180.1"/>
</dbReference>
<dbReference type="InterPro" id="IPR028082">
    <property type="entry name" value="Peripla_BP_I"/>
</dbReference>
<evidence type="ECO:0000259" key="4">
    <source>
        <dbReference type="PROSITE" id="PS50932"/>
    </source>
</evidence>
<name>A0A6H1UEH5_9GAMM</name>
<dbReference type="KEGG" id="fes:HER31_11710"/>
<dbReference type="Pfam" id="PF00356">
    <property type="entry name" value="LacI"/>
    <property type="match status" value="1"/>
</dbReference>